<dbReference type="GO" id="GO:0000160">
    <property type="term" value="P:phosphorelay signal transduction system"/>
    <property type="evidence" value="ECO:0007669"/>
    <property type="project" value="InterPro"/>
</dbReference>
<organism evidence="1 2">
    <name type="scientific">Rhodococcus erythropolis</name>
    <name type="common">Arthrobacter picolinophilus</name>
    <dbReference type="NCBI Taxonomy" id="1833"/>
    <lineage>
        <taxon>Bacteria</taxon>
        <taxon>Bacillati</taxon>
        <taxon>Actinomycetota</taxon>
        <taxon>Actinomycetes</taxon>
        <taxon>Mycobacteriales</taxon>
        <taxon>Nocardiaceae</taxon>
        <taxon>Rhodococcus</taxon>
        <taxon>Rhodococcus erythropolis group</taxon>
    </lineage>
</organism>
<dbReference type="OrthoDB" id="3395459at2"/>
<dbReference type="InterPro" id="IPR001789">
    <property type="entry name" value="Sig_transdc_resp-reg_receiver"/>
</dbReference>
<dbReference type="EMBL" id="CP050124">
    <property type="protein sequence ID" value="QIP40123.1"/>
    <property type="molecule type" value="Genomic_DNA"/>
</dbReference>
<accession>A0A5P3G8S4</accession>
<reference evidence="1 2" key="1">
    <citation type="submission" date="2020-03" db="EMBL/GenBank/DDBJ databases">
        <title>Screen low temperature-resistant strains for efficient degradation of petroleum hydrocarbons under the low temperature.</title>
        <authorList>
            <person name="Wang Y."/>
            <person name="Chen J."/>
        </authorList>
    </citation>
    <scope>NUCLEOTIDE SEQUENCE [LARGE SCALE GENOMIC DNA]</scope>
    <source>
        <strain evidence="1 2">KB1</strain>
    </source>
</reference>
<dbReference type="PROSITE" id="PS50110">
    <property type="entry name" value="RESPONSE_REGULATORY"/>
    <property type="match status" value="1"/>
</dbReference>
<gene>
    <name evidence="1" type="ORF">G9444_2879</name>
</gene>
<sequence length="140" mass="14902">MSAETAEPNSMAPVRILVYSDDAHTREQVRLALGERPHPSMPTIDYIEVATAPIVVAKLDAGGIDLAILDGEASPAGGMGVAKQLKDEIADCPPILVLTGRPDDAWLASWSRAEASVPQPIDPIELASTVIALLRRQLSR</sequence>
<dbReference type="Gene3D" id="3.40.50.2300">
    <property type="match status" value="1"/>
</dbReference>
<evidence type="ECO:0000313" key="1">
    <source>
        <dbReference type="EMBL" id="QIP40123.1"/>
    </source>
</evidence>
<dbReference type="Proteomes" id="UP000502345">
    <property type="component" value="Chromosome"/>
</dbReference>
<protein>
    <submittedName>
        <fullName evidence="1">Two-component response regulator</fullName>
    </submittedName>
</protein>
<evidence type="ECO:0000313" key="2">
    <source>
        <dbReference type="Proteomes" id="UP000502345"/>
    </source>
</evidence>
<dbReference type="AlphaFoldDB" id="A0A5P3G8S4"/>
<dbReference type="SUPFAM" id="SSF52172">
    <property type="entry name" value="CheY-like"/>
    <property type="match status" value="1"/>
</dbReference>
<dbReference type="SMART" id="SM00448">
    <property type="entry name" value="REC"/>
    <property type="match status" value="1"/>
</dbReference>
<name>A0A5P3G8S4_RHOER</name>
<dbReference type="InterPro" id="IPR011006">
    <property type="entry name" value="CheY-like_superfamily"/>
</dbReference>
<proteinExistence type="predicted"/>